<gene>
    <name evidence="1" type="ORF">WDC_0678</name>
</gene>
<proteinExistence type="predicted"/>
<accession>A0A0D0YWR8</accession>
<dbReference type="EMBL" id="AWTT01000012">
    <property type="protein sequence ID" value="KIS03684.1"/>
    <property type="molecule type" value="Genomic_DNA"/>
</dbReference>
<dbReference type="AlphaFoldDB" id="A0A0D0YWR8"/>
<protein>
    <submittedName>
        <fullName evidence="1">Uncharacterized protein</fullName>
    </submittedName>
</protein>
<organism evidence="1 2">
    <name type="scientific">Paucilactobacillus wasatchensis</name>
    <dbReference type="NCBI Taxonomy" id="1335616"/>
    <lineage>
        <taxon>Bacteria</taxon>
        <taxon>Bacillati</taxon>
        <taxon>Bacillota</taxon>
        <taxon>Bacilli</taxon>
        <taxon>Lactobacillales</taxon>
        <taxon>Lactobacillaceae</taxon>
        <taxon>Paucilactobacillus</taxon>
    </lineage>
</organism>
<keyword evidence="2" id="KW-1185">Reference proteome</keyword>
<name>A0A0D0YWR8_9LACO</name>
<evidence type="ECO:0000313" key="2">
    <source>
        <dbReference type="Proteomes" id="UP000032279"/>
    </source>
</evidence>
<reference evidence="1 2" key="1">
    <citation type="submission" date="2013-08" db="EMBL/GenBank/DDBJ databases">
        <title>Lactobacillus wasatchii sp. WDC04, a late gas producing bacteria isolated from aged chedder cheese.</title>
        <authorList>
            <person name="Oberg C.J."/>
            <person name="Culumber M."/>
            <person name="McMahon D.J."/>
            <person name="Broadbent J.R."/>
            <person name="Oberg T.S."/>
            <person name="Ortaki F."/>
        </authorList>
    </citation>
    <scope>NUCLEOTIDE SEQUENCE [LARGE SCALE GENOMIC DNA]</scope>
    <source>
        <strain evidence="1 2">WDC04</strain>
    </source>
</reference>
<evidence type="ECO:0000313" key="1">
    <source>
        <dbReference type="EMBL" id="KIS03684.1"/>
    </source>
</evidence>
<comment type="caution">
    <text evidence="1">The sequence shown here is derived from an EMBL/GenBank/DDBJ whole genome shotgun (WGS) entry which is preliminary data.</text>
</comment>
<dbReference type="PATRIC" id="fig|1335616.4.peg.672"/>
<dbReference type="Proteomes" id="UP000032279">
    <property type="component" value="Unassembled WGS sequence"/>
</dbReference>
<sequence>MLFIGGMVPADHYYHTKLNSKVANPLKQSNVSLTYPFCLLKYG</sequence>